<gene>
    <name evidence="8" type="ORF">CTAYLR_007519</name>
</gene>
<evidence type="ECO:0000256" key="4">
    <source>
        <dbReference type="ARBA" id="ARBA00022964"/>
    </source>
</evidence>
<keyword evidence="2" id="KW-0479">Metal-binding</keyword>
<proteinExistence type="predicted"/>
<dbReference type="InterPro" id="IPR044862">
    <property type="entry name" value="Pro_4_hyd_alph_FE2OG_OXY"/>
</dbReference>
<sequence length="243" mass="27143">MKCKDDALDADLAAEVLEVCRRARMRQHVFEFGGRVFPKPGIFEVEGQEINEPALERAEAAVRIIVGAGPDAAAAVKLQRNTGGGFPAHYDNAGPPSRRAVTAILYLTDGDSGMLEIFEFLKPPVRVAPRFNRLVVFASDRCLHAVTRWREPTPRYAVTFWFDGRAASEEIVLTKSHLSGFPTWDDAVAFFQESPLQRVISRAVYDDEYETSLREYCGFREDHLAHMLEAHRRSGTAAAACSR</sequence>
<evidence type="ECO:0000313" key="8">
    <source>
        <dbReference type="EMBL" id="KAJ8599191.1"/>
    </source>
</evidence>
<dbReference type="GO" id="GO:0071456">
    <property type="term" value="P:cellular response to hypoxia"/>
    <property type="evidence" value="ECO:0007669"/>
    <property type="project" value="TreeGrafter"/>
</dbReference>
<evidence type="ECO:0000256" key="1">
    <source>
        <dbReference type="ARBA" id="ARBA00001961"/>
    </source>
</evidence>
<keyword evidence="3" id="KW-0847">Vitamin C</keyword>
<comment type="caution">
    <text evidence="8">The sequence shown here is derived from an EMBL/GenBank/DDBJ whole genome shotgun (WGS) entry which is preliminary data.</text>
</comment>
<dbReference type="GO" id="GO:0008198">
    <property type="term" value="F:ferrous iron binding"/>
    <property type="evidence" value="ECO:0007669"/>
    <property type="project" value="TreeGrafter"/>
</dbReference>
<feature type="domain" description="Fe2OG dioxygenase" evidence="7">
    <location>
        <begin position="69"/>
        <end position="164"/>
    </location>
</feature>
<dbReference type="GO" id="GO:0031543">
    <property type="term" value="F:peptidyl-proline dioxygenase activity"/>
    <property type="evidence" value="ECO:0007669"/>
    <property type="project" value="TreeGrafter"/>
</dbReference>
<evidence type="ECO:0000256" key="2">
    <source>
        <dbReference type="ARBA" id="ARBA00022723"/>
    </source>
</evidence>
<dbReference type="SMART" id="SM00702">
    <property type="entry name" value="P4Hc"/>
    <property type="match status" value="1"/>
</dbReference>
<dbReference type="AlphaFoldDB" id="A0AAD7XI25"/>
<dbReference type="EMBL" id="JAQMWT010000581">
    <property type="protein sequence ID" value="KAJ8599191.1"/>
    <property type="molecule type" value="Genomic_DNA"/>
</dbReference>
<keyword evidence="4" id="KW-0223">Dioxygenase</keyword>
<dbReference type="GO" id="GO:0031418">
    <property type="term" value="F:L-ascorbic acid binding"/>
    <property type="evidence" value="ECO:0007669"/>
    <property type="project" value="UniProtKB-KW"/>
</dbReference>
<name>A0AAD7XI25_9STRA</name>
<dbReference type="Proteomes" id="UP001230188">
    <property type="component" value="Unassembled WGS sequence"/>
</dbReference>
<keyword evidence="9" id="KW-1185">Reference proteome</keyword>
<evidence type="ECO:0000256" key="3">
    <source>
        <dbReference type="ARBA" id="ARBA00022896"/>
    </source>
</evidence>
<evidence type="ECO:0000259" key="7">
    <source>
        <dbReference type="PROSITE" id="PS51471"/>
    </source>
</evidence>
<keyword evidence="5" id="KW-0560">Oxidoreductase</keyword>
<evidence type="ECO:0000256" key="6">
    <source>
        <dbReference type="ARBA" id="ARBA00023004"/>
    </source>
</evidence>
<protein>
    <recommendedName>
        <fullName evidence="7">Fe2OG dioxygenase domain-containing protein</fullName>
    </recommendedName>
</protein>
<dbReference type="PANTHER" id="PTHR12907:SF26">
    <property type="entry name" value="HIF PROLYL HYDROXYLASE, ISOFORM C"/>
    <property type="match status" value="1"/>
</dbReference>
<dbReference type="InterPro" id="IPR005123">
    <property type="entry name" value="Oxoglu/Fe-dep_dioxygenase_dom"/>
</dbReference>
<dbReference type="InterPro" id="IPR051559">
    <property type="entry name" value="HIF_prolyl_hydroxylases"/>
</dbReference>
<dbReference type="PANTHER" id="PTHR12907">
    <property type="entry name" value="EGL NINE HOMOLOG-RELATED"/>
    <property type="match status" value="1"/>
</dbReference>
<comment type="cofactor">
    <cofactor evidence="1">
        <name>L-ascorbate</name>
        <dbReference type="ChEBI" id="CHEBI:38290"/>
    </cofactor>
</comment>
<dbReference type="PROSITE" id="PS51471">
    <property type="entry name" value="FE2OG_OXY"/>
    <property type="match status" value="1"/>
</dbReference>
<dbReference type="Pfam" id="PF13640">
    <property type="entry name" value="2OG-FeII_Oxy_3"/>
    <property type="match status" value="1"/>
</dbReference>
<keyword evidence="6" id="KW-0408">Iron</keyword>
<reference evidence="8" key="1">
    <citation type="submission" date="2023-01" db="EMBL/GenBank/DDBJ databases">
        <title>Metagenome sequencing of chrysophaentin producing Chrysophaeum taylorii.</title>
        <authorList>
            <person name="Davison J."/>
            <person name="Bewley C."/>
        </authorList>
    </citation>
    <scope>NUCLEOTIDE SEQUENCE</scope>
    <source>
        <strain evidence="8">NIES-1699</strain>
    </source>
</reference>
<accession>A0AAD7XI25</accession>
<evidence type="ECO:0000256" key="5">
    <source>
        <dbReference type="ARBA" id="ARBA00023002"/>
    </source>
</evidence>
<dbReference type="Gene3D" id="2.60.120.620">
    <property type="entry name" value="q2cbj1_9rhob like domain"/>
    <property type="match status" value="1"/>
</dbReference>
<organism evidence="8 9">
    <name type="scientific">Chrysophaeum taylorii</name>
    <dbReference type="NCBI Taxonomy" id="2483200"/>
    <lineage>
        <taxon>Eukaryota</taxon>
        <taxon>Sar</taxon>
        <taxon>Stramenopiles</taxon>
        <taxon>Ochrophyta</taxon>
        <taxon>Pelagophyceae</taxon>
        <taxon>Pelagomonadales</taxon>
        <taxon>Pelagomonadaceae</taxon>
        <taxon>Chrysophaeum</taxon>
    </lineage>
</organism>
<dbReference type="InterPro" id="IPR006620">
    <property type="entry name" value="Pro_4_hyd_alph"/>
</dbReference>
<evidence type="ECO:0000313" key="9">
    <source>
        <dbReference type="Proteomes" id="UP001230188"/>
    </source>
</evidence>